<accession>A0A511XF75</accession>
<dbReference type="AlphaFoldDB" id="A0A511XF75"/>
<reference evidence="1 2" key="1">
    <citation type="submission" date="2019-07" db="EMBL/GenBank/DDBJ databases">
        <title>Whole genome shotgun sequence of Acetobacter nitrogenifigens NBRC 105050.</title>
        <authorList>
            <person name="Hosoyama A."/>
            <person name="Uohara A."/>
            <person name="Ohji S."/>
            <person name="Ichikawa N."/>
        </authorList>
    </citation>
    <scope>NUCLEOTIDE SEQUENCE [LARGE SCALE GENOMIC DNA]</scope>
    <source>
        <strain evidence="1 2">NBRC 105050</strain>
    </source>
</reference>
<sequence length="262" mass="28805">MAEIVADVDATVERLEAYCNGLSRKPVAYTYSDRRPPEENAQDEGLSLPARARLPAHPPRPSGVVEPFLAPAWEGERRGGEGDEALICAQPDWLYHVLIIDGPEETMVRFRAAAAGSGRIPWARDVFSAEDLAAALPTATGPAENGLIMGLSRQTARSQAKLMERDGSNGEVPFDLNALCPAPLDILSLGPASRDAQAWLWRHWGTSRPLRQVEAVMAPPDDVGRVWAIGFWSADWTPWAALRGLATEWPDLRFFIRPLYDV</sequence>
<keyword evidence="2" id="KW-1185">Reference proteome</keyword>
<comment type="caution">
    <text evidence="1">The sequence shown here is derived from an EMBL/GenBank/DDBJ whole genome shotgun (WGS) entry which is preliminary data.</text>
</comment>
<proteinExistence type="predicted"/>
<dbReference type="STRING" id="1120919.GCA_000429165_03745"/>
<dbReference type="Proteomes" id="UP000321635">
    <property type="component" value="Unassembled WGS sequence"/>
</dbReference>
<dbReference type="EMBL" id="BJYF01000050">
    <property type="protein sequence ID" value="GEN61603.1"/>
    <property type="molecule type" value="Genomic_DNA"/>
</dbReference>
<name>A0A511XF75_9PROT</name>
<evidence type="ECO:0000313" key="1">
    <source>
        <dbReference type="EMBL" id="GEN61603.1"/>
    </source>
</evidence>
<protein>
    <submittedName>
        <fullName evidence="1">Uncharacterized protein</fullName>
    </submittedName>
</protein>
<organism evidence="1 2">
    <name type="scientific">Acetobacter nitrogenifigens DSM 23921 = NBRC 105050</name>
    <dbReference type="NCBI Taxonomy" id="1120919"/>
    <lineage>
        <taxon>Bacteria</taxon>
        <taxon>Pseudomonadati</taxon>
        <taxon>Pseudomonadota</taxon>
        <taxon>Alphaproteobacteria</taxon>
        <taxon>Acetobacterales</taxon>
        <taxon>Acetobacteraceae</taxon>
        <taxon>Acetobacter</taxon>
    </lineage>
</organism>
<evidence type="ECO:0000313" key="2">
    <source>
        <dbReference type="Proteomes" id="UP000321635"/>
    </source>
</evidence>
<gene>
    <name evidence="1" type="ORF">ANI02nite_34870</name>
</gene>